<evidence type="ECO:0000313" key="1">
    <source>
        <dbReference type="Proteomes" id="UP000887565"/>
    </source>
</evidence>
<keyword evidence="1" id="KW-1185">Reference proteome</keyword>
<organism evidence="1 2">
    <name type="scientific">Romanomermis culicivorax</name>
    <name type="common">Nematode worm</name>
    <dbReference type="NCBI Taxonomy" id="13658"/>
    <lineage>
        <taxon>Eukaryota</taxon>
        <taxon>Metazoa</taxon>
        <taxon>Ecdysozoa</taxon>
        <taxon>Nematoda</taxon>
        <taxon>Enoplea</taxon>
        <taxon>Dorylaimia</taxon>
        <taxon>Mermithida</taxon>
        <taxon>Mermithoidea</taxon>
        <taxon>Mermithidae</taxon>
        <taxon>Romanomermis</taxon>
    </lineage>
</organism>
<dbReference type="Proteomes" id="UP000887565">
    <property type="component" value="Unplaced"/>
</dbReference>
<reference evidence="2" key="1">
    <citation type="submission" date="2022-11" db="UniProtKB">
        <authorList>
            <consortium name="WormBaseParasite"/>
        </authorList>
    </citation>
    <scope>IDENTIFICATION</scope>
</reference>
<name>A0A915KZY4_ROMCU</name>
<accession>A0A915KZY4</accession>
<evidence type="ECO:0000313" key="2">
    <source>
        <dbReference type="WBParaSite" id="nRc.2.0.1.t43073-RA"/>
    </source>
</evidence>
<dbReference type="WBParaSite" id="nRc.2.0.1.t43073-RA">
    <property type="protein sequence ID" value="nRc.2.0.1.t43073-RA"/>
    <property type="gene ID" value="nRc.2.0.1.g43073"/>
</dbReference>
<proteinExistence type="predicted"/>
<protein>
    <submittedName>
        <fullName evidence="2">Uncharacterized protein</fullName>
    </submittedName>
</protein>
<sequence length="82" mass="10088">MAKKSKVVPKMQIRRVMEKLIEQEIFVPAKNDWTIMNEKLPILNLFEFKFLTLQLDRFSVVNFLKKWENCPEETRQWLKREF</sequence>
<dbReference type="AlphaFoldDB" id="A0A915KZY4"/>